<dbReference type="Proteomes" id="UP000284178">
    <property type="component" value="Unassembled WGS sequence"/>
</dbReference>
<reference evidence="7 8" key="1">
    <citation type="submission" date="2018-08" db="EMBL/GenBank/DDBJ databases">
        <title>A genome reference for cultivated species of the human gut microbiota.</title>
        <authorList>
            <person name="Zou Y."/>
            <person name="Xue W."/>
            <person name="Luo G."/>
        </authorList>
    </citation>
    <scope>NUCLEOTIDE SEQUENCE [LARGE SCALE GENOMIC DNA]</scope>
    <source>
        <strain evidence="7 8">AF24-29</strain>
    </source>
</reference>
<evidence type="ECO:0000313" key="7">
    <source>
        <dbReference type="EMBL" id="RGR76710.1"/>
    </source>
</evidence>
<accession>A0A412G5W2</accession>
<name>A0A412G5W2_9FIRM</name>
<feature type="transmembrane region" description="Helical" evidence="6">
    <location>
        <begin position="230"/>
        <end position="247"/>
    </location>
</feature>
<dbReference type="AlphaFoldDB" id="A0A412G5W2"/>
<dbReference type="PANTHER" id="PTHR30250">
    <property type="entry name" value="PST FAMILY PREDICTED COLANIC ACID TRANSPORTER"/>
    <property type="match status" value="1"/>
</dbReference>
<protein>
    <submittedName>
        <fullName evidence="7">Uncharacterized protein</fullName>
    </submittedName>
</protein>
<feature type="transmembrane region" description="Helical" evidence="6">
    <location>
        <begin position="29"/>
        <end position="47"/>
    </location>
</feature>
<proteinExistence type="predicted"/>
<evidence type="ECO:0000256" key="5">
    <source>
        <dbReference type="ARBA" id="ARBA00023136"/>
    </source>
</evidence>
<dbReference type="GO" id="GO:0005886">
    <property type="term" value="C:plasma membrane"/>
    <property type="evidence" value="ECO:0007669"/>
    <property type="project" value="UniProtKB-SubCell"/>
</dbReference>
<comment type="caution">
    <text evidence="7">The sequence shown here is derived from an EMBL/GenBank/DDBJ whole genome shotgun (WGS) entry which is preliminary data.</text>
</comment>
<feature type="transmembrane region" description="Helical" evidence="6">
    <location>
        <begin position="312"/>
        <end position="335"/>
    </location>
</feature>
<evidence type="ECO:0000256" key="6">
    <source>
        <dbReference type="SAM" id="Phobius"/>
    </source>
</evidence>
<feature type="transmembrane region" description="Helical" evidence="6">
    <location>
        <begin position="375"/>
        <end position="393"/>
    </location>
</feature>
<feature type="transmembrane region" description="Helical" evidence="6">
    <location>
        <begin position="399"/>
        <end position="421"/>
    </location>
</feature>
<feature type="transmembrane region" description="Helical" evidence="6">
    <location>
        <begin position="59"/>
        <end position="79"/>
    </location>
</feature>
<comment type="subcellular location">
    <subcellularLocation>
        <location evidence="1">Cell membrane</location>
        <topology evidence="1">Multi-pass membrane protein</topology>
    </subcellularLocation>
</comment>
<feature type="transmembrane region" description="Helical" evidence="6">
    <location>
        <begin position="456"/>
        <end position="478"/>
    </location>
</feature>
<feature type="transmembrane region" description="Helical" evidence="6">
    <location>
        <begin position="133"/>
        <end position="155"/>
    </location>
</feature>
<organism evidence="7 8">
    <name type="scientific">Holdemania filiformis</name>
    <dbReference type="NCBI Taxonomy" id="61171"/>
    <lineage>
        <taxon>Bacteria</taxon>
        <taxon>Bacillati</taxon>
        <taxon>Bacillota</taxon>
        <taxon>Erysipelotrichia</taxon>
        <taxon>Erysipelotrichales</taxon>
        <taxon>Erysipelotrichaceae</taxon>
        <taxon>Holdemania</taxon>
    </lineage>
</organism>
<keyword evidence="8" id="KW-1185">Reference proteome</keyword>
<feature type="transmembrane region" description="Helical" evidence="6">
    <location>
        <begin position="100"/>
        <end position="121"/>
    </location>
</feature>
<dbReference type="EMBL" id="QRUP01000001">
    <property type="protein sequence ID" value="RGR76710.1"/>
    <property type="molecule type" value="Genomic_DNA"/>
</dbReference>
<dbReference type="InterPro" id="IPR050833">
    <property type="entry name" value="Poly_Biosynth_Transport"/>
</dbReference>
<dbReference type="Pfam" id="PF01943">
    <property type="entry name" value="Polysacc_synt"/>
    <property type="match status" value="1"/>
</dbReference>
<keyword evidence="5 6" id="KW-0472">Membrane</keyword>
<gene>
    <name evidence="7" type="ORF">DWY25_00015</name>
</gene>
<evidence type="ECO:0000313" key="8">
    <source>
        <dbReference type="Proteomes" id="UP000284178"/>
    </source>
</evidence>
<evidence type="ECO:0000256" key="1">
    <source>
        <dbReference type="ARBA" id="ARBA00004651"/>
    </source>
</evidence>
<dbReference type="InterPro" id="IPR002797">
    <property type="entry name" value="Polysacc_synth"/>
</dbReference>
<feature type="transmembrane region" description="Helical" evidence="6">
    <location>
        <begin position="341"/>
        <end position="363"/>
    </location>
</feature>
<feature type="transmembrane region" description="Helical" evidence="6">
    <location>
        <begin position="162"/>
        <end position="185"/>
    </location>
</feature>
<keyword evidence="4 6" id="KW-1133">Transmembrane helix</keyword>
<feature type="transmembrane region" description="Helical" evidence="6">
    <location>
        <begin position="191"/>
        <end position="209"/>
    </location>
</feature>
<keyword evidence="3 6" id="KW-0812">Transmembrane</keyword>
<feature type="transmembrane region" description="Helical" evidence="6">
    <location>
        <begin position="433"/>
        <end position="450"/>
    </location>
</feature>
<evidence type="ECO:0000256" key="3">
    <source>
        <dbReference type="ARBA" id="ARBA00022692"/>
    </source>
</evidence>
<keyword evidence="2" id="KW-1003">Cell membrane</keyword>
<sequence length="488" mass="56565">MPMEKIKIAGLRMKEELHMNRSQKLFKNTAILSIGSLFSKGLLFIMLPLYTRWLTPEGYGIYDLLVTYITLLVPVIPLNSGEALFRQLVDAKTTHEKREIFSNVLILCCSGVIFFLAFWKIFLKKLLISYSSLYGYILFYLISEVFFNLLMFYLRGIKELKWYAFCNILNVIIMTINSIFFVYYLKLGISGLMLSYIISFTSVSLLISIRFRIVRMLNLKYFKFRRIHSILMYSVPLIPTSLAWWIMDASDRTIVTIVLGSFSNGILAVAHKIPSICQMIFSVFNLSWQESASESVYDKDRDRYYNKTLNQIAILLISIGILLISCNFIIFNYIFDKNYYAAYYQCPILIVALILSSLAHFLGSIYNAFKETVRNAVTTLLSAITNIIIHLLLVSSIGLYAATLSTLLSYLFAFVCRYIDLKSQIKLKINRRVYVLFIIMFLVILFVYINHPIINIIVFIFSLTLFVFINQRIILNVFKHFGGKLCRN</sequence>
<dbReference type="PANTHER" id="PTHR30250:SF11">
    <property type="entry name" value="O-ANTIGEN TRANSPORTER-RELATED"/>
    <property type="match status" value="1"/>
</dbReference>
<evidence type="ECO:0000256" key="2">
    <source>
        <dbReference type="ARBA" id="ARBA00022475"/>
    </source>
</evidence>
<evidence type="ECO:0000256" key="4">
    <source>
        <dbReference type="ARBA" id="ARBA00022989"/>
    </source>
</evidence>